<name>A0A3S5CGR7_9PLAT</name>
<dbReference type="AlphaFoldDB" id="A0A3S5CGR7"/>
<reference evidence="1" key="1">
    <citation type="submission" date="2018-11" db="EMBL/GenBank/DDBJ databases">
        <authorList>
            <consortium name="Pathogen Informatics"/>
        </authorList>
    </citation>
    <scope>NUCLEOTIDE SEQUENCE</scope>
</reference>
<evidence type="ECO:0000313" key="2">
    <source>
        <dbReference type="Proteomes" id="UP000784294"/>
    </source>
</evidence>
<comment type="caution">
    <text evidence="1">The sequence shown here is derived from an EMBL/GenBank/DDBJ whole genome shotgun (WGS) entry which is preliminary data.</text>
</comment>
<dbReference type="EMBL" id="CAAALY010043689">
    <property type="protein sequence ID" value="VEL19873.1"/>
    <property type="molecule type" value="Genomic_DNA"/>
</dbReference>
<gene>
    <name evidence="1" type="ORF">PXEA_LOCUS13313</name>
</gene>
<sequence length="36" mass="4033">MSISWGMLADIDLKSENLRFMGGVRFTVAAVAYILR</sequence>
<keyword evidence="2" id="KW-1185">Reference proteome</keyword>
<proteinExistence type="predicted"/>
<dbReference type="Proteomes" id="UP000784294">
    <property type="component" value="Unassembled WGS sequence"/>
</dbReference>
<dbReference type="OrthoDB" id="3853857at2759"/>
<dbReference type="Gene3D" id="2.60.200.40">
    <property type="match status" value="1"/>
</dbReference>
<evidence type="ECO:0000313" key="1">
    <source>
        <dbReference type="EMBL" id="VEL19873.1"/>
    </source>
</evidence>
<protein>
    <submittedName>
        <fullName evidence="1">Uncharacterized protein</fullName>
    </submittedName>
</protein>
<organism evidence="1 2">
    <name type="scientific">Protopolystoma xenopodis</name>
    <dbReference type="NCBI Taxonomy" id="117903"/>
    <lineage>
        <taxon>Eukaryota</taxon>
        <taxon>Metazoa</taxon>
        <taxon>Spiralia</taxon>
        <taxon>Lophotrochozoa</taxon>
        <taxon>Platyhelminthes</taxon>
        <taxon>Monogenea</taxon>
        <taxon>Polyopisthocotylea</taxon>
        <taxon>Polystomatidea</taxon>
        <taxon>Polystomatidae</taxon>
        <taxon>Protopolystoma</taxon>
    </lineage>
</organism>
<accession>A0A3S5CGR7</accession>